<name>A0A0A9HQL1_ARUDO</name>
<organism evidence="1">
    <name type="scientific">Arundo donax</name>
    <name type="common">Giant reed</name>
    <name type="synonym">Donax arundinaceus</name>
    <dbReference type="NCBI Taxonomy" id="35708"/>
    <lineage>
        <taxon>Eukaryota</taxon>
        <taxon>Viridiplantae</taxon>
        <taxon>Streptophyta</taxon>
        <taxon>Embryophyta</taxon>
        <taxon>Tracheophyta</taxon>
        <taxon>Spermatophyta</taxon>
        <taxon>Magnoliopsida</taxon>
        <taxon>Liliopsida</taxon>
        <taxon>Poales</taxon>
        <taxon>Poaceae</taxon>
        <taxon>PACMAD clade</taxon>
        <taxon>Arundinoideae</taxon>
        <taxon>Arundineae</taxon>
        <taxon>Arundo</taxon>
    </lineage>
</organism>
<dbReference type="EMBL" id="GBRH01160735">
    <property type="protein sequence ID" value="JAE37161.1"/>
    <property type="molecule type" value="Transcribed_RNA"/>
</dbReference>
<reference evidence="1" key="1">
    <citation type="submission" date="2014-09" db="EMBL/GenBank/DDBJ databases">
        <authorList>
            <person name="Magalhaes I.L.F."/>
            <person name="Oliveira U."/>
            <person name="Santos F.R."/>
            <person name="Vidigal T.H.D.A."/>
            <person name="Brescovit A.D."/>
            <person name="Santos A.J."/>
        </authorList>
    </citation>
    <scope>NUCLEOTIDE SEQUENCE</scope>
    <source>
        <tissue evidence="1">Shoot tissue taken approximately 20 cm above the soil surface</tissue>
    </source>
</reference>
<evidence type="ECO:0000313" key="1">
    <source>
        <dbReference type="EMBL" id="JAE37161.1"/>
    </source>
</evidence>
<reference evidence="1" key="2">
    <citation type="journal article" date="2015" name="Data Brief">
        <title>Shoot transcriptome of the giant reed, Arundo donax.</title>
        <authorList>
            <person name="Barrero R.A."/>
            <person name="Guerrero F.D."/>
            <person name="Moolhuijzen P."/>
            <person name="Goolsby J.A."/>
            <person name="Tidwell J."/>
            <person name="Bellgard S.E."/>
            <person name="Bellgard M.I."/>
        </authorList>
    </citation>
    <scope>NUCLEOTIDE SEQUENCE</scope>
    <source>
        <tissue evidence="1">Shoot tissue taken approximately 20 cm above the soil surface</tissue>
    </source>
</reference>
<accession>A0A0A9HQL1</accession>
<protein>
    <submittedName>
        <fullName evidence="1">Uncharacterized protein</fullName>
    </submittedName>
</protein>
<proteinExistence type="predicted"/>
<sequence>MLHLLRKLMGKKVLCLPHEAMHTETLLFFVSINYRNVQV</sequence>
<dbReference type="AlphaFoldDB" id="A0A0A9HQL1"/>